<evidence type="ECO:0000313" key="2">
    <source>
        <dbReference type="Proteomes" id="UP000008281"/>
    </source>
</evidence>
<reference evidence="1" key="1">
    <citation type="submission" date="2007-07" db="EMBL/GenBank/DDBJ databases">
        <title>PCAP assembly of the Caenorhabditis remanei genome.</title>
        <authorList>
            <consortium name="The Caenorhabditis remanei Sequencing Consortium"/>
            <person name="Wilson R.K."/>
        </authorList>
    </citation>
    <scope>NUCLEOTIDE SEQUENCE [LARGE SCALE GENOMIC DNA]</scope>
    <source>
        <strain evidence="1">PB4641</strain>
    </source>
</reference>
<dbReference type="PROSITE" id="PS50181">
    <property type="entry name" value="FBOX"/>
    <property type="match status" value="1"/>
</dbReference>
<dbReference type="OrthoDB" id="5864463at2759"/>
<proteinExistence type="predicted"/>
<organism evidence="2">
    <name type="scientific">Caenorhabditis remanei</name>
    <name type="common">Caenorhabditis vulgaris</name>
    <dbReference type="NCBI Taxonomy" id="31234"/>
    <lineage>
        <taxon>Eukaryota</taxon>
        <taxon>Metazoa</taxon>
        <taxon>Ecdysozoa</taxon>
        <taxon>Nematoda</taxon>
        <taxon>Chromadorea</taxon>
        <taxon>Rhabditida</taxon>
        <taxon>Rhabditina</taxon>
        <taxon>Rhabditomorpha</taxon>
        <taxon>Rhabditoidea</taxon>
        <taxon>Rhabditidae</taxon>
        <taxon>Peloderinae</taxon>
        <taxon>Caenorhabditis</taxon>
    </lineage>
</organism>
<dbReference type="Proteomes" id="UP000008281">
    <property type="component" value="Unassembled WGS sequence"/>
</dbReference>
<protein>
    <submittedName>
        <fullName evidence="1">Uncharacterized protein</fullName>
    </submittedName>
</protein>
<dbReference type="EMBL" id="DS268479">
    <property type="protein sequence ID" value="EFP09712.1"/>
    <property type="molecule type" value="Genomic_DNA"/>
</dbReference>
<dbReference type="PANTHER" id="PTHR21503:SF49">
    <property type="entry name" value="PROTEIN CBG06869"/>
    <property type="match status" value="1"/>
</dbReference>
<evidence type="ECO:0000313" key="1">
    <source>
        <dbReference type="EMBL" id="EFP09712.1"/>
    </source>
</evidence>
<gene>
    <name evidence="1" type="ORF">CRE_21896</name>
</gene>
<dbReference type="HOGENOM" id="CLU_052088_2_0_1"/>
<dbReference type="AlphaFoldDB" id="E3MU76"/>
<accession>E3MU76</accession>
<dbReference type="OMA" id="FSICNAN"/>
<dbReference type="KEGG" id="crq:GCK72_025341"/>
<dbReference type="eggNOG" id="ENOG502TGKU">
    <property type="taxonomic scope" value="Eukaryota"/>
</dbReference>
<dbReference type="GeneID" id="9826631"/>
<dbReference type="InterPro" id="IPR001810">
    <property type="entry name" value="F-box_dom"/>
</dbReference>
<dbReference type="RefSeq" id="XP_003100235.2">
    <property type="nucleotide sequence ID" value="XM_003100187.2"/>
</dbReference>
<dbReference type="Pfam" id="PF00646">
    <property type="entry name" value="F-box"/>
    <property type="match status" value="1"/>
</dbReference>
<name>E3MU76_CAERE</name>
<dbReference type="CTD" id="9826631"/>
<dbReference type="PANTHER" id="PTHR21503">
    <property type="entry name" value="F-BOX-CONTAINING HYPOTHETICAL PROTEIN C.ELEGANS"/>
    <property type="match status" value="1"/>
</dbReference>
<sequence length="461" mass="54021">MLGKLSRILPSIQRACKNLPFRNKNSKKGKKSFPLLSLPSLILEKVFNQTEAIDLLNLTACSKNAGRAVKITSKRNSAKTCLLHLRYPRPSITISFYGFRKNLVWMFDKEEKLTKKHVQEEKTLSGYLFNTYREKKKTRHVMCRNENVREGFIKILDHFLQVFTVPIQIVVEPNLGDLMTLFNHPLLLRCSELELTRGYKQYHFGREELNAICKKIHVKDRFRVDVDTGSTNLRQIFFVENFSICNANWMCSHDLLNLDCRTAKFKRHAFKIDEIEDYALKWLSKPHKPKLERMEFAWDPLEEVWFDKLKTMEWDKTRRSKCCMKSELLTSGTYDCSAAFDFIRKDGLLASIGVVDDVGGSILLFHVWHDRFPTKTQQDLLQKKLADLYTELPEINELYGVGSVAEQALQNPKLSIERFQELLNETYTHRIALFNSSPELEYWYGFHNQILNVMKDIRFLV</sequence>
<keyword evidence="2" id="KW-1185">Reference proteome</keyword>